<protein>
    <submittedName>
        <fullName evidence="2">Uncharacterized protein</fullName>
    </submittedName>
</protein>
<reference evidence="2" key="1">
    <citation type="submission" date="2020-03" db="EMBL/GenBank/DDBJ databases">
        <title>The deep terrestrial virosphere.</title>
        <authorList>
            <person name="Holmfeldt K."/>
            <person name="Nilsson E."/>
            <person name="Simone D."/>
            <person name="Lopez-Fernandez M."/>
            <person name="Wu X."/>
            <person name="de Brujin I."/>
            <person name="Lundin D."/>
            <person name="Andersson A."/>
            <person name="Bertilsson S."/>
            <person name="Dopson M."/>
        </authorList>
    </citation>
    <scope>NUCLEOTIDE SEQUENCE</scope>
    <source>
        <strain evidence="2">MM415A00901</strain>
        <strain evidence="1">MM415B00267</strain>
    </source>
</reference>
<name>A0A6M3KCS6_9ZZZZ</name>
<evidence type="ECO:0000313" key="1">
    <source>
        <dbReference type="EMBL" id="QJA67189.1"/>
    </source>
</evidence>
<dbReference type="EMBL" id="MT141567">
    <property type="protein sequence ID" value="QJA67189.1"/>
    <property type="molecule type" value="Genomic_DNA"/>
</dbReference>
<dbReference type="EMBL" id="MT142379">
    <property type="protein sequence ID" value="QJA79385.1"/>
    <property type="molecule type" value="Genomic_DNA"/>
</dbReference>
<sequence length="53" mass="6609">MTDLIKNFENYLEQDEFNEINKKILIKFFIIFIDFLKNKNYKIVYDYKSKFST</sequence>
<organism evidence="2">
    <name type="scientific">viral metagenome</name>
    <dbReference type="NCBI Taxonomy" id="1070528"/>
    <lineage>
        <taxon>unclassified sequences</taxon>
        <taxon>metagenomes</taxon>
        <taxon>organismal metagenomes</taxon>
    </lineage>
</organism>
<proteinExistence type="predicted"/>
<accession>A0A6M3KCS6</accession>
<dbReference type="AlphaFoldDB" id="A0A6M3KCS6"/>
<evidence type="ECO:0000313" key="2">
    <source>
        <dbReference type="EMBL" id="QJA79385.1"/>
    </source>
</evidence>
<gene>
    <name evidence="2" type="ORF">MM415A00901_0008</name>
    <name evidence="1" type="ORF">MM415B00267_0015</name>
</gene>